<keyword evidence="2" id="KW-1185">Reference proteome</keyword>
<comment type="caution">
    <text evidence="1">The sequence shown here is derived from an EMBL/GenBank/DDBJ whole genome shotgun (WGS) entry which is preliminary data.</text>
</comment>
<reference evidence="1 2" key="1">
    <citation type="submission" date="2019-06" db="EMBL/GenBank/DDBJ databases">
        <title>Genome Sequence of the Brown Rot Fungal Pathogen Monilinia laxa.</title>
        <authorList>
            <person name="De Miccolis Angelini R.M."/>
            <person name="Landi L."/>
            <person name="Abate D."/>
            <person name="Pollastro S."/>
            <person name="Romanazzi G."/>
            <person name="Faretra F."/>
        </authorList>
    </citation>
    <scope>NUCLEOTIDE SEQUENCE [LARGE SCALE GENOMIC DNA]</scope>
    <source>
        <strain evidence="1 2">Mlax316</strain>
    </source>
</reference>
<name>A0A5N6KJZ1_MONLA</name>
<organism evidence="1 2">
    <name type="scientific">Monilinia laxa</name>
    <name type="common">Brown rot fungus</name>
    <name type="synonym">Sclerotinia laxa</name>
    <dbReference type="NCBI Taxonomy" id="61186"/>
    <lineage>
        <taxon>Eukaryota</taxon>
        <taxon>Fungi</taxon>
        <taxon>Dikarya</taxon>
        <taxon>Ascomycota</taxon>
        <taxon>Pezizomycotina</taxon>
        <taxon>Leotiomycetes</taxon>
        <taxon>Helotiales</taxon>
        <taxon>Sclerotiniaceae</taxon>
        <taxon>Monilinia</taxon>
    </lineage>
</organism>
<dbReference type="OrthoDB" id="3543691at2759"/>
<dbReference type="InterPro" id="IPR011333">
    <property type="entry name" value="SKP1/BTB/POZ_sf"/>
</dbReference>
<dbReference type="AlphaFoldDB" id="A0A5N6KJZ1"/>
<dbReference type="EMBL" id="VIGI01000002">
    <property type="protein sequence ID" value="KAB8303509.1"/>
    <property type="molecule type" value="Genomic_DNA"/>
</dbReference>
<proteinExistence type="predicted"/>
<dbReference type="Proteomes" id="UP000326757">
    <property type="component" value="Unassembled WGS sequence"/>
</dbReference>
<evidence type="ECO:0008006" key="3">
    <source>
        <dbReference type="Google" id="ProtNLM"/>
    </source>
</evidence>
<accession>A0A5N6KJZ1</accession>
<sequence length="271" mass="31501">MGMSFLFRHSTGYLNTLGHRVMYGFDCSSLSSPENLYRGKRKVVSPQLHSTFAMHKHLSTSVPGPGIYEHLCLRIKIHVGEEESIFYVHENLLEGMYFFDAFEKDDSIIIDDEESDMFDIFVQWLYTRLFLKQPEIKSIIDLWLFAVRICCPKLQNFAMDGIQDYHRGKRGYMDSLDLCYIFDSAISNEKASKNFCAALLHYQNNYESCKIVRKALVAVPAALDFYLEYEAANHDEDLSSHDPRIRESNHRCNFHNHDDNDNYDCGSENNI</sequence>
<gene>
    <name evidence="1" type="ORF">EYC80_004921</name>
</gene>
<dbReference type="Gene3D" id="3.30.710.10">
    <property type="entry name" value="Potassium Channel Kv1.1, Chain A"/>
    <property type="match status" value="1"/>
</dbReference>
<protein>
    <recommendedName>
        <fullName evidence="3">BTB domain-containing protein</fullName>
    </recommendedName>
</protein>
<evidence type="ECO:0000313" key="2">
    <source>
        <dbReference type="Proteomes" id="UP000326757"/>
    </source>
</evidence>
<evidence type="ECO:0000313" key="1">
    <source>
        <dbReference type="EMBL" id="KAB8303509.1"/>
    </source>
</evidence>